<protein>
    <submittedName>
        <fullName evidence="2">Putative membrane protein</fullName>
    </submittedName>
</protein>
<sequence length="79" mass="9262">MGRVFAFFLAAIPISLSVIGVKLIRDSLFQIIYWPFAFPWLQTIVGIVLFLLGLSFIGGFIYHRDKKRNKVTKRRFTRR</sequence>
<evidence type="ECO:0000313" key="5">
    <source>
        <dbReference type="Proteomes" id="UP000040576"/>
    </source>
</evidence>
<proteinExistence type="predicted"/>
<feature type="transmembrane region" description="Helical" evidence="1">
    <location>
        <begin position="41"/>
        <end position="62"/>
    </location>
</feature>
<dbReference type="InterPro" id="IPR020138">
    <property type="entry name" value="Uncharacterised_YqzF"/>
</dbReference>
<keyword evidence="1" id="KW-0812">Transmembrane</keyword>
<dbReference type="eggNOG" id="ENOG5032ZXQ">
    <property type="taxonomic scope" value="Bacteria"/>
</dbReference>
<evidence type="ECO:0000313" key="4">
    <source>
        <dbReference type="Proteomes" id="UP000032076"/>
    </source>
</evidence>
<evidence type="ECO:0000256" key="1">
    <source>
        <dbReference type="SAM" id="Phobius"/>
    </source>
</evidence>
<organism evidence="2 5">
    <name type="scientific">Caldibacillus thermoamylovorans</name>
    <dbReference type="NCBI Taxonomy" id="35841"/>
    <lineage>
        <taxon>Bacteria</taxon>
        <taxon>Bacillati</taxon>
        <taxon>Bacillota</taxon>
        <taxon>Bacilli</taxon>
        <taxon>Bacillales</taxon>
        <taxon>Bacillaceae</taxon>
        <taxon>Caldibacillus</taxon>
    </lineage>
</organism>
<dbReference type="Proteomes" id="UP000032076">
    <property type="component" value="Unassembled WGS sequence"/>
</dbReference>
<evidence type="ECO:0000313" key="3">
    <source>
        <dbReference type="EMBL" id="KIO71143.1"/>
    </source>
</evidence>
<dbReference type="EMBL" id="JXLU01000133">
    <property type="protein sequence ID" value="KIO71143.1"/>
    <property type="molecule type" value="Genomic_DNA"/>
</dbReference>
<dbReference type="Proteomes" id="UP000040576">
    <property type="component" value="Unassembled WGS sequence"/>
</dbReference>
<dbReference type="EMBL" id="CCRF01000062">
    <property type="protein sequence ID" value="CEE01978.1"/>
    <property type="molecule type" value="Genomic_DNA"/>
</dbReference>
<dbReference type="STRING" id="35841.B4167_3774"/>
<keyword evidence="1" id="KW-0472">Membrane</keyword>
<dbReference type="GeneID" id="92961373"/>
<reference evidence="2 5" key="1">
    <citation type="submission" date="2014-07" db="EMBL/GenBank/DDBJ databases">
        <authorList>
            <person name="Wibberg Daniel"/>
        </authorList>
    </citation>
    <scope>NUCLEOTIDE SEQUENCE [LARGE SCALE GENOMIC DNA]</scope>
</reference>
<gene>
    <name evidence="3" type="ORF">B4167_3774</name>
    <name evidence="2" type="ORF">BT1A1_2157</name>
</gene>
<accession>A0A090J016</accession>
<keyword evidence="1" id="KW-1133">Transmembrane helix</keyword>
<name>A0A090J016_9BACI</name>
<keyword evidence="5" id="KW-1185">Reference proteome</keyword>
<dbReference type="Pfam" id="PF11118">
    <property type="entry name" value="DUF2627"/>
    <property type="match status" value="1"/>
</dbReference>
<dbReference type="AlphaFoldDB" id="A0A090J016"/>
<dbReference type="PATRIC" id="fig|35841.6.peg.3120"/>
<reference evidence="3 4" key="2">
    <citation type="submission" date="2015-01" db="EMBL/GenBank/DDBJ databases">
        <title>Draft Genome Sequences of Four Bacillus thermoamylovorans Strains, Isolated From Food Products.</title>
        <authorList>
            <person name="Krawcyk A.O."/>
            <person name="Berendsen E.M."/>
            <person name="Eijlander R.T."/>
            <person name="de Jong A."/>
            <person name="Wells-Bennik M."/>
            <person name="Kuipers O.P."/>
        </authorList>
    </citation>
    <scope>NUCLEOTIDE SEQUENCE [LARGE SCALE GENOMIC DNA]</scope>
    <source>
        <strain evidence="3 4">B4167</strain>
    </source>
</reference>
<evidence type="ECO:0000313" key="2">
    <source>
        <dbReference type="EMBL" id="CEE01978.1"/>
    </source>
</evidence>
<dbReference type="RefSeq" id="WP_034770904.1">
    <property type="nucleotide sequence ID" value="NZ_CCRF01000062.1"/>
</dbReference>
<dbReference type="OrthoDB" id="2989757at2"/>